<accession>A0ABZ2MJX4</accession>
<protein>
    <recommendedName>
        <fullName evidence="3">AP2/ERF domain-containing protein</fullName>
    </recommendedName>
</protein>
<name>A0ABZ2MJX4_9MICO</name>
<evidence type="ECO:0000313" key="2">
    <source>
        <dbReference type="Proteomes" id="UP001382727"/>
    </source>
</evidence>
<evidence type="ECO:0000313" key="1">
    <source>
        <dbReference type="EMBL" id="WXB77370.1"/>
    </source>
</evidence>
<keyword evidence="2" id="KW-1185">Reference proteome</keyword>
<proteinExistence type="predicted"/>
<dbReference type="RefSeq" id="WP_338751197.1">
    <property type="nucleotide sequence ID" value="NZ_CP144913.1"/>
</dbReference>
<evidence type="ECO:0008006" key="3">
    <source>
        <dbReference type="Google" id="ProtNLM"/>
    </source>
</evidence>
<sequence>MVVCRVLGHRFRFHAQGRVLRWECQRGCGEAGSKTYDTADAAKRYAAAFDREDRQDLGKRAPLIGLLPLRLLRKFRRSAQR</sequence>
<organism evidence="1 2">
    <name type="scientific">Janibacter alittae</name>
    <dbReference type="NCBI Taxonomy" id="3115209"/>
    <lineage>
        <taxon>Bacteria</taxon>
        <taxon>Bacillati</taxon>
        <taxon>Actinomycetota</taxon>
        <taxon>Actinomycetes</taxon>
        <taxon>Micrococcales</taxon>
        <taxon>Intrasporangiaceae</taxon>
        <taxon>Janibacter</taxon>
    </lineage>
</organism>
<dbReference type="Proteomes" id="UP001382727">
    <property type="component" value="Chromosome"/>
</dbReference>
<dbReference type="EMBL" id="CP144913">
    <property type="protein sequence ID" value="WXB77370.1"/>
    <property type="molecule type" value="Genomic_DNA"/>
</dbReference>
<reference evidence="1 2" key="1">
    <citation type="submission" date="2024-02" db="EMBL/GenBank/DDBJ databases">
        <title>Janibacter sp. nov., isolated from gut of marine sandworm.</title>
        <authorList>
            <person name="Kim B."/>
            <person name="Jun M.O."/>
            <person name="Shin N.-R."/>
        </authorList>
    </citation>
    <scope>NUCLEOTIDE SEQUENCE [LARGE SCALE GENOMIC DNA]</scope>
    <source>
        <strain evidence="1 2">A1S7</strain>
    </source>
</reference>
<gene>
    <name evidence="1" type="ORF">V1351_04705</name>
</gene>